<feature type="transmembrane region" description="Helical" evidence="1">
    <location>
        <begin position="326"/>
        <end position="345"/>
    </location>
</feature>
<keyword evidence="1" id="KW-0812">Transmembrane</keyword>
<feature type="transmembrane region" description="Helical" evidence="1">
    <location>
        <begin position="148"/>
        <end position="165"/>
    </location>
</feature>
<feature type="transmembrane region" description="Helical" evidence="1">
    <location>
        <begin position="217"/>
        <end position="237"/>
    </location>
</feature>
<reference evidence="2 3" key="1">
    <citation type="submission" date="2020-08" db="EMBL/GenBank/DDBJ databases">
        <title>Sphingomonas sp. sand1-3 16S ribosomal RNA gene Genome sequencing and assembly.</title>
        <authorList>
            <person name="Kang M."/>
        </authorList>
    </citation>
    <scope>NUCLEOTIDE SEQUENCE [LARGE SCALE GENOMIC DNA]</scope>
    <source>
        <strain evidence="3">sand1-3</strain>
    </source>
</reference>
<dbReference type="EMBL" id="CP060697">
    <property type="protein sequence ID" value="QNM83142.1"/>
    <property type="molecule type" value="Genomic_DNA"/>
</dbReference>
<dbReference type="RefSeq" id="WP_187480097.1">
    <property type="nucleotide sequence ID" value="NZ_CP060697.1"/>
</dbReference>
<feature type="transmembrane region" description="Helical" evidence="1">
    <location>
        <begin position="105"/>
        <end position="128"/>
    </location>
</feature>
<dbReference type="KEGG" id="ssau:H8M03_01920"/>
<proteinExistence type="predicted"/>
<keyword evidence="1" id="KW-1133">Transmembrane helix</keyword>
<evidence type="ECO:0000313" key="3">
    <source>
        <dbReference type="Proteomes" id="UP000515861"/>
    </source>
</evidence>
<evidence type="ECO:0000256" key="1">
    <source>
        <dbReference type="SAM" id="Phobius"/>
    </source>
</evidence>
<protein>
    <recommendedName>
        <fullName evidence="4">O-antigen ligase domain-containing protein</fullName>
    </recommendedName>
</protein>
<gene>
    <name evidence="2" type="ORF">H8M03_01920</name>
</gene>
<evidence type="ECO:0008006" key="4">
    <source>
        <dbReference type="Google" id="ProtNLM"/>
    </source>
</evidence>
<keyword evidence="1" id="KW-0472">Membrane</keyword>
<name>A0A7G9L3E3_9SPHN</name>
<dbReference type="Proteomes" id="UP000515861">
    <property type="component" value="Chromosome"/>
</dbReference>
<sequence length="400" mass="43762">MEAVLLGLGLALLPVYTFESGSVQFSHIILTLFIAIRFSYRNHTLTKASIFLILLTILSFTVESLAVIIGAASYASFLEPTYLLYNSMILIAFSHIPLDQKRFRVAIITSLIVAASIAAVYGLAYGSVQRVSGGGYERTGGAFNNPNQLGFFGVCVASIAALMYMRDLISRKLCVLMWVMSLLIVLISVSRSSAAAIAFLLIFGMGAVLNKKRLSPVVFVAALAGVGTLFVAFQLGLLDQLQSVARLQQTGSSQYDSLSMRGYSIPFHNPLEFMFGVGSEKALVGTFFTRIEVHSTWWSFMGKYGLLGFGLFVAVWLIWSRLIYKELGLLGLLIVVVPASINGITGNYSRFTALWILVGLPLNRSLWAARQATPDDRMLQPRRPFVPPPRYSQGIVPGNG</sequence>
<accession>A0A7G9L3E3</accession>
<dbReference type="AlphaFoldDB" id="A0A7G9L3E3"/>
<organism evidence="2 3">
    <name type="scientific">Sphingomonas sabuli</name>
    <dbReference type="NCBI Taxonomy" id="2764186"/>
    <lineage>
        <taxon>Bacteria</taxon>
        <taxon>Pseudomonadati</taxon>
        <taxon>Pseudomonadota</taxon>
        <taxon>Alphaproteobacteria</taxon>
        <taxon>Sphingomonadales</taxon>
        <taxon>Sphingomonadaceae</taxon>
        <taxon>Sphingomonas</taxon>
    </lineage>
</organism>
<feature type="transmembrane region" description="Helical" evidence="1">
    <location>
        <begin position="50"/>
        <end position="76"/>
    </location>
</feature>
<feature type="transmembrane region" description="Helical" evidence="1">
    <location>
        <begin position="351"/>
        <end position="369"/>
    </location>
</feature>
<evidence type="ECO:0000313" key="2">
    <source>
        <dbReference type="EMBL" id="QNM83142.1"/>
    </source>
</evidence>
<keyword evidence="3" id="KW-1185">Reference proteome</keyword>
<feature type="transmembrane region" description="Helical" evidence="1">
    <location>
        <begin position="297"/>
        <end position="319"/>
    </location>
</feature>